<comment type="caution">
    <text evidence="1">The sequence shown here is derived from an EMBL/GenBank/DDBJ whole genome shotgun (WGS) entry which is preliminary data.</text>
</comment>
<dbReference type="Pfam" id="PF20126">
    <property type="entry name" value="TumE"/>
    <property type="match status" value="1"/>
</dbReference>
<reference evidence="1 2" key="1">
    <citation type="submission" date="2015-11" db="EMBL/GenBank/DDBJ databases">
        <title>Draft Genome Sequence of the Strain BR 10423 (Rhizobium sp.) isolated from nodules of Mimosa pudica.</title>
        <authorList>
            <person name="Barauna A.C."/>
            <person name="Zilli J.E."/>
            <person name="Simoes-Araujo J.L."/>
            <person name="Reis V.M."/>
            <person name="James E.K."/>
            <person name="Reis F.B.Jr."/>
            <person name="Rouws L.F."/>
            <person name="Passos S.R."/>
            <person name="Gois S.R."/>
        </authorList>
    </citation>
    <scope>NUCLEOTIDE SEQUENCE [LARGE SCALE GENOMIC DNA]</scope>
    <source>
        <strain evidence="1 2">BR10423</strain>
    </source>
</reference>
<gene>
    <name evidence="1" type="ORF">AS026_02735</name>
</gene>
<dbReference type="InterPro" id="IPR045397">
    <property type="entry name" value="TumE-like"/>
</dbReference>
<accession>A0A120FMK2</accession>
<keyword evidence="2" id="KW-1185">Reference proteome</keyword>
<name>A0A120FMK2_9HYPH</name>
<sequence length="89" mass="10582">MIEKLRTVINDKTYFEVVLWHLPNPVPGSMHPFKYWLAFVVNGECVLRYDNERGKGDHRHLGNREEPIEFTSLEALYDAFQADMERMLR</sequence>
<evidence type="ECO:0000313" key="1">
    <source>
        <dbReference type="EMBL" id="KWV53947.1"/>
    </source>
</evidence>
<dbReference type="EMBL" id="LNCD01000063">
    <property type="protein sequence ID" value="KWV53947.1"/>
    <property type="molecule type" value="Genomic_DNA"/>
</dbReference>
<proteinExistence type="predicted"/>
<protein>
    <submittedName>
        <fullName evidence="1">Uncharacterized protein</fullName>
    </submittedName>
</protein>
<organism evidence="1 2">
    <name type="scientific">Rhizobium altiplani</name>
    <dbReference type="NCBI Taxonomy" id="1864509"/>
    <lineage>
        <taxon>Bacteria</taxon>
        <taxon>Pseudomonadati</taxon>
        <taxon>Pseudomonadota</taxon>
        <taxon>Alphaproteobacteria</taxon>
        <taxon>Hyphomicrobiales</taxon>
        <taxon>Rhizobiaceae</taxon>
        <taxon>Rhizobium/Agrobacterium group</taxon>
        <taxon>Rhizobium</taxon>
    </lineage>
</organism>
<dbReference type="Proteomes" id="UP000068164">
    <property type="component" value="Unassembled WGS sequence"/>
</dbReference>
<evidence type="ECO:0000313" key="2">
    <source>
        <dbReference type="Proteomes" id="UP000068164"/>
    </source>
</evidence>
<dbReference type="OrthoDB" id="7451512at2"/>
<dbReference type="AlphaFoldDB" id="A0A120FMK2"/>